<evidence type="ECO:0000256" key="7">
    <source>
        <dbReference type="ARBA" id="ARBA00022840"/>
    </source>
</evidence>
<dbReference type="RefSeq" id="WP_070904412.1">
    <property type="nucleotide sequence ID" value="NZ_CP016378.1"/>
</dbReference>
<dbReference type="Pfam" id="PF01256">
    <property type="entry name" value="Carb_kinase"/>
    <property type="match status" value="1"/>
</dbReference>
<evidence type="ECO:0000256" key="6">
    <source>
        <dbReference type="ARBA" id="ARBA00022741"/>
    </source>
</evidence>
<evidence type="ECO:0000256" key="19">
    <source>
        <dbReference type="PIRNR" id="PIRNR017184"/>
    </source>
</evidence>
<protein>
    <recommendedName>
        <fullName evidence="19">Bifunctional NAD(P)H-hydrate repair enzyme</fullName>
    </recommendedName>
    <alternativeName>
        <fullName evidence="19">Nicotinamide nucleotide repair protein</fullName>
    </alternativeName>
    <domain>
        <recommendedName>
            <fullName evidence="19">ADP-dependent (S)-NAD(P)H-hydrate dehydratase</fullName>
            <ecNumber evidence="19">4.2.1.136</ecNumber>
        </recommendedName>
        <alternativeName>
            <fullName evidence="19">ADP-dependent NAD(P)HX dehydratase</fullName>
        </alternativeName>
    </domain>
    <domain>
        <recommendedName>
            <fullName evidence="19">NAD(P)H-hydrate epimerase</fullName>
            <ecNumber evidence="19">5.1.99.6</ecNumber>
        </recommendedName>
    </domain>
</protein>
<dbReference type="InterPro" id="IPR000631">
    <property type="entry name" value="CARKD"/>
</dbReference>
<accession>A0A1T3INJ6</accession>
<feature type="binding site" evidence="18">
    <location>
        <position position="124"/>
    </location>
    <ligand>
        <name>K(+)</name>
        <dbReference type="ChEBI" id="CHEBI:29103"/>
    </ligand>
</feature>
<dbReference type="EC" id="4.2.1.136" evidence="19"/>
<feature type="binding site" evidence="17">
    <location>
        <position position="376"/>
    </location>
    <ligand>
        <name>(6S)-NADPHX</name>
        <dbReference type="ChEBI" id="CHEBI:64076"/>
    </ligand>
</feature>
<dbReference type="PIRSF" id="PIRSF017184">
    <property type="entry name" value="Nnr"/>
    <property type="match status" value="1"/>
</dbReference>
<dbReference type="Gene3D" id="3.40.50.10260">
    <property type="entry name" value="YjeF N-terminal domain"/>
    <property type="match status" value="1"/>
</dbReference>
<comment type="caution">
    <text evidence="18">Lacks conserved residue(s) required for the propagation of feature annotation.</text>
</comment>
<keyword evidence="12 17" id="KW-0456">Lyase</keyword>
<dbReference type="HAMAP" id="MF_01966">
    <property type="entry name" value="NADHX_epimerase"/>
    <property type="match status" value="1"/>
</dbReference>
<dbReference type="NCBIfam" id="TIGR00196">
    <property type="entry name" value="yjeF_cterm"/>
    <property type="match status" value="1"/>
</dbReference>
<dbReference type="eggNOG" id="COG0062">
    <property type="taxonomic scope" value="Bacteria"/>
</dbReference>
<gene>
    <name evidence="18" type="primary">nnrE</name>
    <name evidence="17" type="synonym">nnrD</name>
    <name evidence="22" type="ORF">BMF97_03190</name>
</gene>
<evidence type="ECO:0000256" key="16">
    <source>
        <dbReference type="ARBA" id="ARBA00049209"/>
    </source>
</evidence>
<dbReference type="PANTHER" id="PTHR12592">
    <property type="entry name" value="ATP-DEPENDENT (S)-NAD(P)H-HYDRATE DEHYDRATASE FAMILY MEMBER"/>
    <property type="match status" value="1"/>
</dbReference>
<evidence type="ECO:0000256" key="2">
    <source>
        <dbReference type="ARBA" id="ARBA00000909"/>
    </source>
</evidence>
<keyword evidence="13" id="KW-0511">Multifunctional enzyme</keyword>
<dbReference type="SUPFAM" id="SSF64153">
    <property type="entry name" value="YjeF N-terminal domain-like"/>
    <property type="match status" value="1"/>
</dbReference>
<evidence type="ECO:0000256" key="13">
    <source>
        <dbReference type="ARBA" id="ARBA00023268"/>
    </source>
</evidence>
<evidence type="ECO:0000256" key="9">
    <source>
        <dbReference type="ARBA" id="ARBA00022958"/>
    </source>
</evidence>
<evidence type="ECO:0000256" key="17">
    <source>
        <dbReference type="HAMAP-Rule" id="MF_01965"/>
    </source>
</evidence>
<comment type="function">
    <text evidence="14 19">Bifunctional enzyme that catalyzes the epimerization of the S- and R-forms of NAD(P)HX and the dehydration of the S-form of NAD(P)HX at the expense of ADP, which is converted to AMP. This allows the repair of both epimers of NAD(P)HX, a damaged form of NAD(P)H that is a result of enzymatic or heat-dependent hydration.</text>
</comment>
<comment type="similarity">
    <text evidence="3 19">In the N-terminal section; belongs to the NnrE/AIBP family.</text>
</comment>
<dbReference type="PANTHER" id="PTHR12592:SF0">
    <property type="entry name" value="ATP-DEPENDENT (S)-NAD(P)H-HYDRATE DEHYDRATASE"/>
    <property type="match status" value="1"/>
</dbReference>
<evidence type="ECO:0000256" key="15">
    <source>
        <dbReference type="ARBA" id="ARBA00048238"/>
    </source>
</evidence>
<evidence type="ECO:0000256" key="12">
    <source>
        <dbReference type="ARBA" id="ARBA00023239"/>
    </source>
</evidence>
<dbReference type="GO" id="GO:0046496">
    <property type="term" value="P:nicotinamide nucleotide metabolic process"/>
    <property type="evidence" value="ECO:0007669"/>
    <property type="project" value="UniProtKB-UniRule"/>
</dbReference>
<dbReference type="HAMAP" id="MF_01965">
    <property type="entry name" value="NADHX_dehydratase"/>
    <property type="match status" value="1"/>
</dbReference>
<feature type="binding site" evidence="17">
    <location>
        <position position="441"/>
    </location>
    <ligand>
        <name>(6S)-NADPHX</name>
        <dbReference type="ChEBI" id="CHEBI:64076"/>
    </ligand>
</feature>
<dbReference type="EMBL" id="MPOG01000004">
    <property type="protein sequence ID" value="OOH97337.1"/>
    <property type="molecule type" value="Genomic_DNA"/>
</dbReference>
<dbReference type="GO" id="GO:0110051">
    <property type="term" value="P:metabolite repair"/>
    <property type="evidence" value="ECO:0007669"/>
    <property type="project" value="TreeGrafter"/>
</dbReference>
<comment type="cofactor">
    <cofactor evidence="17">
        <name>Mg(2+)</name>
        <dbReference type="ChEBI" id="CHEBI:18420"/>
    </cofactor>
</comment>
<comment type="catalytic activity">
    <reaction evidence="15 17 19">
        <text>(6S)-NADHX + ADP = AMP + phosphate + NADH + H(+)</text>
        <dbReference type="Rhea" id="RHEA:32223"/>
        <dbReference type="ChEBI" id="CHEBI:15378"/>
        <dbReference type="ChEBI" id="CHEBI:43474"/>
        <dbReference type="ChEBI" id="CHEBI:57945"/>
        <dbReference type="ChEBI" id="CHEBI:64074"/>
        <dbReference type="ChEBI" id="CHEBI:456215"/>
        <dbReference type="ChEBI" id="CHEBI:456216"/>
        <dbReference type="EC" id="4.2.1.136"/>
    </reaction>
</comment>
<comment type="similarity">
    <text evidence="4 19">In the C-terminal section; belongs to the NnrD/CARKD family.</text>
</comment>
<proteinExistence type="inferred from homology"/>
<evidence type="ECO:0000256" key="8">
    <source>
        <dbReference type="ARBA" id="ARBA00022857"/>
    </source>
</evidence>
<evidence type="ECO:0000256" key="18">
    <source>
        <dbReference type="HAMAP-Rule" id="MF_01966"/>
    </source>
</evidence>
<evidence type="ECO:0000313" key="23">
    <source>
        <dbReference type="Proteomes" id="UP000188947"/>
    </source>
</evidence>
<evidence type="ECO:0000256" key="11">
    <source>
        <dbReference type="ARBA" id="ARBA00023235"/>
    </source>
</evidence>
<feature type="domain" description="YjeF C-terminal" evidence="20">
    <location>
        <begin position="226"/>
        <end position="500"/>
    </location>
</feature>
<evidence type="ECO:0000256" key="1">
    <source>
        <dbReference type="ARBA" id="ARBA00000013"/>
    </source>
</evidence>
<evidence type="ECO:0000256" key="3">
    <source>
        <dbReference type="ARBA" id="ARBA00006001"/>
    </source>
</evidence>
<dbReference type="PROSITE" id="PS51385">
    <property type="entry name" value="YJEF_N"/>
    <property type="match status" value="1"/>
</dbReference>
<comment type="function">
    <text evidence="17">Catalyzes the dehydration of the S-form of NAD(P)HX at the expense of ADP, which is converted to AMP. Together with NAD(P)HX epimerase, which catalyzes the epimerization of the S- and R-forms, the enzyme allows the repair of both epimers of NAD(P)HX, a damaged form of NAD(P)H that is a result of enzymatic or heat-dependent hydration.</text>
</comment>
<keyword evidence="11 18" id="KW-0413">Isomerase</keyword>
<dbReference type="Proteomes" id="UP000188947">
    <property type="component" value="Unassembled WGS sequence"/>
</dbReference>
<dbReference type="InterPro" id="IPR004443">
    <property type="entry name" value="YjeF_N_dom"/>
</dbReference>
<dbReference type="SUPFAM" id="SSF53613">
    <property type="entry name" value="Ribokinase-like"/>
    <property type="match status" value="1"/>
</dbReference>
<comment type="similarity">
    <text evidence="17">Belongs to the NnrD/CARKD family.</text>
</comment>
<keyword evidence="6 17" id="KW-0547">Nucleotide-binding</keyword>
<feature type="binding site" evidence="17">
    <location>
        <position position="440"/>
    </location>
    <ligand>
        <name>AMP</name>
        <dbReference type="ChEBI" id="CHEBI:456215"/>
    </ligand>
</feature>
<reference evidence="22 23" key="1">
    <citation type="submission" date="2016-11" db="EMBL/GenBank/DDBJ databases">
        <title>Genome sequence and comparative genomic analysis of clinical strain Elizabethkingia meningoseptica 61421 PRCM.</title>
        <authorList>
            <person name="Wang M."/>
            <person name="Hu S."/>
            <person name="Cao L."/>
            <person name="Jiang T."/>
            <person name="Zhou Y."/>
            <person name="Ming D."/>
        </authorList>
    </citation>
    <scope>NUCLEOTIDE SEQUENCE [LARGE SCALE GENOMIC DNA]</scope>
    <source>
        <strain evidence="22 23">61421 PRCM</strain>
    </source>
</reference>
<evidence type="ECO:0000256" key="10">
    <source>
        <dbReference type="ARBA" id="ARBA00023027"/>
    </source>
</evidence>
<feature type="binding site" evidence="17">
    <location>
        <position position="261"/>
    </location>
    <ligand>
        <name>(6S)-NADPHX</name>
        <dbReference type="ChEBI" id="CHEBI:64076"/>
    </ligand>
</feature>
<organism evidence="22 23">
    <name type="scientific">Elizabethkingia meningoseptica</name>
    <name type="common">Chryseobacterium meningosepticum</name>
    <dbReference type="NCBI Taxonomy" id="238"/>
    <lineage>
        <taxon>Bacteria</taxon>
        <taxon>Pseudomonadati</taxon>
        <taxon>Bacteroidota</taxon>
        <taxon>Flavobacteriia</taxon>
        <taxon>Flavobacteriales</taxon>
        <taxon>Weeksellaceae</taxon>
        <taxon>Elizabethkingia</taxon>
    </lineage>
</organism>
<dbReference type="EC" id="5.1.99.6" evidence="19"/>
<comment type="catalytic activity">
    <reaction evidence="2 18 19">
        <text>(6R)-NADPHX = (6S)-NADPHX</text>
        <dbReference type="Rhea" id="RHEA:32227"/>
        <dbReference type="ChEBI" id="CHEBI:64076"/>
        <dbReference type="ChEBI" id="CHEBI:64077"/>
        <dbReference type="EC" id="5.1.99.6"/>
    </reaction>
</comment>
<dbReference type="InterPro" id="IPR017953">
    <property type="entry name" value="Carbohydrate_kinase_pred_CS"/>
</dbReference>
<keyword evidence="23" id="KW-1185">Reference proteome</keyword>
<feature type="binding site" evidence="18">
    <location>
        <position position="158"/>
    </location>
    <ligand>
        <name>(6S)-NADPHX</name>
        <dbReference type="ChEBI" id="CHEBI:64076"/>
    </ligand>
</feature>
<keyword evidence="8 17" id="KW-0521">NADP</keyword>
<dbReference type="OrthoDB" id="9806925at2"/>
<evidence type="ECO:0000256" key="5">
    <source>
        <dbReference type="ARBA" id="ARBA00022723"/>
    </source>
</evidence>
<comment type="catalytic activity">
    <reaction evidence="16 17 19">
        <text>(6S)-NADPHX + ADP = AMP + phosphate + NADPH + H(+)</text>
        <dbReference type="Rhea" id="RHEA:32235"/>
        <dbReference type="ChEBI" id="CHEBI:15378"/>
        <dbReference type="ChEBI" id="CHEBI:43474"/>
        <dbReference type="ChEBI" id="CHEBI:57783"/>
        <dbReference type="ChEBI" id="CHEBI:64076"/>
        <dbReference type="ChEBI" id="CHEBI:456215"/>
        <dbReference type="ChEBI" id="CHEBI:456216"/>
        <dbReference type="EC" id="4.2.1.136"/>
    </reaction>
</comment>
<feature type="binding site" evidence="18">
    <location>
        <position position="59"/>
    </location>
    <ligand>
        <name>K(+)</name>
        <dbReference type="ChEBI" id="CHEBI:29103"/>
    </ligand>
</feature>
<dbReference type="AlphaFoldDB" id="A0A1T3INJ6"/>
<dbReference type="InterPro" id="IPR030677">
    <property type="entry name" value="Nnr"/>
</dbReference>
<comment type="function">
    <text evidence="18">Catalyzes the epimerization of the S- and R-forms of NAD(P)HX, a damaged form of NAD(P)H that is a result of enzymatic or heat-dependent hydration. This is a prerequisite for the S-specific NAD(P)H-hydrate dehydratase to allow the repair of both epimers of NAD(P)HX.</text>
</comment>
<dbReference type="STRING" id="238.BBD35_11110"/>
<keyword evidence="10 17" id="KW-0520">NAD</keyword>
<dbReference type="InterPro" id="IPR029056">
    <property type="entry name" value="Ribokinase-like"/>
</dbReference>
<comment type="cofactor">
    <cofactor evidence="18 19">
        <name>K(+)</name>
        <dbReference type="ChEBI" id="CHEBI:29103"/>
    </cofactor>
    <text evidence="18 19">Binds 1 potassium ion per subunit.</text>
</comment>
<evidence type="ECO:0000313" key="22">
    <source>
        <dbReference type="EMBL" id="OOH97337.1"/>
    </source>
</evidence>
<keyword evidence="7 17" id="KW-0067">ATP-binding</keyword>
<keyword evidence="5 18" id="KW-0479">Metal-binding</keyword>
<dbReference type="Pfam" id="PF03853">
    <property type="entry name" value="YjeF_N"/>
    <property type="match status" value="1"/>
</dbReference>
<dbReference type="PROSITE" id="PS01050">
    <property type="entry name" value="YJEF_C_2"/>
    <property type="match status" value="1"/>
</dbReference>
<feature type="binding site" evidence="17">
    <location>
        <position position="324"/>
    </location>
    <ligand>
        <name>(6S)-NADPHX</name>
        <dbReference type="ChEBI" id="CHEBI:64076"/>
    </ligand>
</feature>
<comment type="subunit">
    <text evidence="17">Homotetramer.</text>
</comment>
<dbReference type="CDD" id="cd01171">
    <property type="entry name" value="YXKO-related"/>
    <property type="match status" value="1"/>
</dbReference>
<comment type="similarity">
    <text evidence="18">Belongs to the NnrE/AIBP family.</text>
</comment>
<keyword evidence="9 18" id="KW-0630">Potassium</keyword>
<evidence type="ECO:0000259" key="20">
    <source>
        <dbReference type="PROSITE" id="PS51383"/>
    </source>
</evidence>
<feature type="domain" description="YjeF N-terminal" evidence="21">
    <location>
        <begin position="9"/>
        <end position="216"/>
    </location>
</feature>
<dbReference type="GO" id="GO:0005524">
    <property type="term" value="F:ATP binding"/>
    <property type="evidence" value="ECO:0007669"/>
    <property type="project" value="UniProtKB-UniRule"/>
</dbReference>
<name>A0A1T3INJ6_ELIME</name>
<comment type="caution">
    <text evidence="22">The sequence shown here is derived from an EMBL/GenBank/DDBJ whole genome shotgun (WGS) entry which is preliminary data.</text>
</comment>
<dbReference type="GO" id="GO:0052855">
    <property type="term" value="F:ADP-dependent NAD(P)H-hydrate dehydratase activity"/>
    <property type="evidence" value="ECO:0007669"/>
    <property type="project" value="UniProtKB-UniRule"/>
</dbReference>
<dbReference type="NCBIfam" id="TIGR00197">
    <property type="entry name" value="yjeF_nterm"/>
    <property type="match status" value="1"/>
</dbReference>
<dbReference type="GO" id="GO:0052856">
    <property type="term" value="F:NAD(P)HX epimerase activity"/>
    <property type="evidence" value="ECO:0007669"/>
    <property type="project" value="UniProtKB-UniRule"/>
</dbReference>
<feature type="binding site" evidence="18">
    <location>
        <begin position="128"/>
        <end position="134"/>
    </location>
    <ligand>
        <name>(6S)-NADPHX</name>
        <dbReference type="ChEBI" id="CHEBI:64076"/>
    </ligand>
</feature>
<feature type="binding site" evidence="17">
    <location>
        <begin position="411"/>
        <end position="415"/>
    </location>
    <ligand>
        <name>AMP</name>
        <dbReference type="ChEBI" id="CHEBI:456215"/>
    </ligand>
</feature>
<dbReference type="InterPro" id="IPR036652">
    <property type="entry name" value="YjeF_N_dom_sf"/>
</dbReference>
<feature type="binding site" evidence="18">
    <location>
        <begin position="58"/>
        <end position="62"/>
    </location>
    <ligand>
        <name>(6S)-NADPHX</name>
        <dbReference type="ChEBI" id="CHEBI:64076"/>
    </ligand>
</feature>
<evidence type="ECO:0000256" key="14">
    <source>
        <dbReference type="ARBA" id="ARBA00025153"/>
    </source>
</evidence>
<sequence length="502" mass="54802">MKILSSGQIKILDQKTATVQNISSWQLMERASEAVTDAILHKVKGLQPSFCIFCGKGNNGGDGLAVARMLLRKNFDVTVFLLQSGKYSDDNQENQKRLKNIGLNVITFNERSRLEIPTGSLVIDALFGNGLHSPLNSEWNTVFSQIESASPLHIFAIDLPSGFMADHPMEESFPCLKTDHVFTFEIPKPGLLFPPSYYWLKDFSIVKIGLDEAARESLDSFYYYTEKSMIQALLKPVSKFSHKGTFGHVLIIGGSYGKTGAPVLSAKAALKTGSGLVSLYLPKCGYNSAQTSLTEAMCITDTEEKHITETPDISAYQAVAIGMGAGQQSSTAEAVLKCLKENPNASFVIDADALNILSEQEDPFRYIPENSILTPHPKELQRLIGSWDNDFEKIEKVRTITQHYKINILIKGAYTISVLSDGNCYFNATGNWGMATAGAGDTLSGILVSLAGQGYSSHEACILGTYLHGLAGDLAIEKIHPHSLTAGNISDFISEAYFDLTK</sequence>
<feature type="binding site" evidence="18">
    <location>
        <position position="161"/>
    </location>
    <ligand>
        <name>K(+)</name>
        <dbReference type="ChEBI" id="CHEBI:29103"/>
    </ligand>
</feature>
<dbReference type="GO" id="GO:0046872">
    <property type="term" value="F:metal ion binding"/>
    <property type="evidence" value="ECO:0007669"/>
    <property type="project" value="UniProtKB-UniRule"/>
</dbReference>
<comment type="catalytic activity">
    <reaction evidence="1 18 19">
        <text>(6R)-NADHX = (6S)-NADHX</text>
        <dbReference type="Rhea" id="RHEA:32215"/>
        <dbReference type="ChEBI" id="CHEBI:64074"/>
        <dbReference type="ChEBI" id="CHEBI:64075"/>
        <dbReference type="EC" id="5.1.99.6"/>
    </reaction>
</comment>
<dbReference type="Gene3D" id="3.40.1190.20">
    <property type="match status" value="1"/>
</dbReference>
<dbReference type="PROSITE" id="PS51383">
    <property type="entry name" value="YJEF_C_3"/>
    <property type="match status" value="1"/>
</dbReference>
<evidence type="ECO:0000259" key="21">
    <source>
        <dbReference type="PROSITE" id="PS51385"/>
    </source>
</evidence>
<evidence type="ECO:0000256" key="4">
    <source>
        <dbReference type="ARBA" id="ARBA00009524"/>
    </source>
</evidence>
<dbReference type="eggNOG" id="COG0063">
    <property type="taxonomic scope" value="Bacteria"/>
</dbReference>